<dbReference type="GO" id="GO:0032259">
    <property type="term" value="P:methylation"/>
    <property type="evidence" value="ECO:0007669"/>
    <property type="project" value="UniProtKB-KW"/>
</dbReference>
<sequence>MVNARYRDTCSQISVQETLARLAFRPPVCIPKAFPLAPPAAGGLPHGGARCGWVSLVGAGPGDPELLTLRAARRIAEAEVVVYDNLVGSGVLDLIPEDAQRIYVGKEAGRHALPQGDINRLLLRLARQGLRVVRLKGGDPFIFGRGGEEMETLAAAGVVCEVVPGITAASGMAACTGIPLTHREHAQTLVFATGHLKDGTVNLDWTALARPQQTVVIYMGLGALELICDALIAHGLPADTPAAVVHAASTPQQRVVGQPLATLPAAVRAAGLGSPSLIVIGSVTRLHEVLQPAMPQRAPAPAAAVPA</sequence>
<dbReference type="InterPro" id="IPR014777">
    <property type="entry name" value="4pyrrole_Mease_sub1"/>
</dbReference>
<evidence type="ECO:0000256" key="8">
    <source>
        <dbReference type="ARBA" id="ARBA00025705"/>
    </source>
</evidence>
<dbReference type="InterPro" id="IPR006366">
    <property type="entry name" value="CobA/CysG_C"/>
</dbReference>
<comment type="pathway">
    <text evidence="8">Porphyrin-containing compound metabolism; siroheme biosynthesis; precorrin-2 from uroporphyrinogen III: step 1/1.</text>
</comment>
<dbReference type="PANTHER" id="PTHR45790">
    <property type="entry name" value="SIROHEME SYNTHASE-RELATED"/>
    <property type="match status" value="1"/>
</dbReference>
<protein>
    <recommendedName>
        <fullName evidence="2">uroporphyrinogen-III C-methyltransferase</fullName>
        <ecNumber evidence="2">2.1.1.107</ecNumber>
    </recommendedName>
</protein>
<dbReference type="InterPro" id="IPR014776">
    <property type="entry name" value="4pyrrole_Mease_sub2"/>
</dbReference>
<evidence type="ECO:0000256" key="9">
    <source>
        <dbReference type="ARBA" id="ARBA00060548"/>
    </source>
</evidence>
<evidence type="ECO:0000256" key="6">
    <source>
        <dbReference type="ARBA" id="ARBA00022691"/>
    </source>
</evidence>
<keyword evidence="4 10" id="KW-0489">Methyltransferase</keyword>
<dbReference type="PANTHER" id="PTHR45790:SF1">
    <property type="entry name" value="SIROHEME SYNTHASE"/>
    <property type="match status" value="1"/>
</dbReference>
<dbReference type="GO" id="GO:0019354">
    <property type="term" value="P:siroheme biosynthetic process"/>
    <property type="evidence" value="ECO:0007669"/>
    <property type="project" value="UniProtKB-UniPathway"/>
</dbReference>
<dbReference type="EMBL" id="SNVV01000002">
    <property type="protein sequence ID" value="TDN56110.1"/>
    <property type="molecule type" value="Genomic_DNA"/>
</dbReference>
<dbReference type="Gene3D" id="3.30.950.10">
    <property type="entry name" value="Methyltransferase, Cobalt-precorrin-4 Transmethylase, Domain 2"/>
    <property type="match status" value="1"/>
</dbReference>
<comment type="caution">
    <text evidence="12">The sequence shown here is derived from an EMBL/GenBank/DDBJ whole genome shotgun (WGS) entry which is preliminary data.</text>
</comment>
<keyword evidence="13" id="KW-1185">Reference proteome</keyword>
<dbReference type="InterPro" id="IPR000878">
    <property type="entry name" value="4pyrrol_Mease"/>
</dbReference>
<dbReference type="GO" id="GO:0009236">
    <property type="term" value="P:cobalamin biosynthetic process"/>
    <property type="evidence" value="ECO:0007669"/>
    <property type="project" value="UniProtKB-KW"/>
</dbReference>
<evidence type="ECO:0000256" key="10">
    <source>
        <dbReference type="RuleBase" id="RU003960"/>
    </source>
</evidence>
<evidence type="ECO:0000256" key="3">
    <source>
        <dbReference type="ARBA" id="ARBA00022573"/>
    </source>
</evidence>
<proteinExistence type="inferred from homology"/>
<comment type="pathway">
    <text evidence="9">Cofactor biosynthesis; adenosylcobalamin biosynthesis; precorrin-2 from uroporphyrinogen III: step 1/1.</text>
</comment>
<dbReference type="InterPro" id="IPR035996">
    <property type="entry name" value="4pyrrol_Methylase_sf"/>
</dbReference>
<name>A0A4R6ED47_9RHOO</name>
<keyword evidence="7" id="KW-0627">Porphyrin biosynthesis</keyword>
<dbReference type="AlphaFoldDB" id="A0A4R6ED47"/>
<accession>A0A4R6ED47</accession>
<evidence type="ECO:0000256" key="5">
    <source>
        <dbReference type="ARBA" id="ARBA00022679"/>
    </source>
</evidence>
<dbReference type="GO" id="GO:0004851">
    <property type="term" value="F:uroporphyrin-III C-methyltransferase activity"/>
    <property type="evidence" value="ECO:0007669"/>
    <property type="project" value="UniProtKB-EC"/>
</dbReference>
<dbReference type="NCBIfam" id="NF004790">
    <property type="entry name" value="PRK06136.1"/>
    <property type="match status" value="1"/>
</dbReference>
<evidence type="ECO:0000256" key="4">
    <source>
        <dbReference type="ARBA" id="ARBA00022603"/>
    </source>
</evidence>
<dbReference type="EC" id="2.1.1.107" evidence="2"/>
<dbReference type="PROSITE" id="PS00839">
    <property type="entry name" value="SUMT_1"/>
    <property type="match status" value="1"/>
</dbReference>
<organism evidence="12 13">
    <name type="scientific">Azoarcus indigens</name>
    <dbReference type="NCBI Taxonomy" id="29545"/>
    <lineage>
        <taxon>Bacteria</taxon>
        <taxon>Pseudomonadati</taxon>
        <taxon>Pseudomonadota</taxon>
        <taxon>Betaproteobacteria</taxon>
        <taxon>Rhodocyclales</taxon>
        <taxon>Zoogloeaceae</taxon>
        <taxon>Azoarcus</taxon>
    </lineage>
</organism>
<dbReference type="InterPro" id="IPR050161">
    <property type="entry name" value="Siro_Cobalamin_biosynth"/>
</dbReference>
<dbReference type="PROSITE" id="PS00840">
    <property type="entry name" value="SUMT_2"/>
    <property type="match status" value="1"/>
</dbReference>
<dbReference type="OrthoDB" id="9815856at2"/>
<gene>
    <name evidence="12" type="ORF">C7389_10245</name>
</gene>
<dbReference type="CDD" id="cd11642">
    <property type="entry name" value="SUMT"/>
    <property type="match status" value="1"/>
</dbReference>
<keyword evidence="3" id="KW-0169">Cobalamin biosynthesis</keyword>
<dbReference type="Pfam" id="PF00590">
    <property type="entry name" value="TP_methylase"/>
    <property type="match status" value="1"/>
</dbReference>
<dbReference type="UniPathway" id="UPA00262">
    <property type="reaction ID" value="UER00211"/>
</dbReference>
<evidence type="ECO:0000256" key="2">
    <source>
        <dbReference type="ARBA" id="ARBA00012162"/>
    </source>
</evidence>
<comment type="similarity">
    <text evidence="1 10">Belongs to the precorrin methyltransferase family.</text>
</comment>
<dbReference type="Proteomes" id="UP000295129">
    <property type="component" value="Unassembled WGS sequence"/>
</dbReference>
<dbReference type="FunFam" id="3.40.1010.10:FF:000001">
    <property type="entry name" value="Siroheme synthase"/>
    <property type="match status" value="1"/>
</dbReference>
<dbReference type="InterPro" id="IPR003043">
    <property type="entry name" value="Uropor_MeTrfase_CS"/>
</dbReference>
<keyword evidence="6" id="KW-0949">S-adenosyl-L-methionine</keyword>
<evidence type="ECO:0000259" key="11">
    <source>
        <dbReference type="Pfam" id="PF00590"/>
    </source>
</evidence>
<evidence type="ECO:0000256" key="1">
    <source>
        <dbReference type="ARBA" id="ARBA00005879"/>
    </source>
</evidence>
<dbReference type="RefSeq" id="WP_133588293.1">
    <property type="nucleotide sequence ID" value="NZ_SNVV01000002.1"/>
</dbReference>
<dbReference type="SUPFAM" id="SSF53790">
    <property type="entry name" value="Tetrapyrrole methylase"/>
    <property type="match status" value="1"/>
</dbReference>
<feature type="domain" description="Tetrapyrrole methylase" evidence="11">
    <location>
        <begin position="54"/>
        <end position="263"/>
    </location>
</feature>
<dbReference type="NCBIfam" id="TIGR01469">
    <property type="entry name" value="cobA_cysG_Cterm"/>
    <property type="match status" value="1"/>
</dbReference>
<dbReference type="FunFam" id="3.30.950.10:FF:000001">
    <property type="entry name" value="Siroheme synthase"/>
    <property type="match status" value="1"/>
</dbReference>
<evidence type="ECO:0000256" key="7">
    <source>
        <dbReference type="ARBA" id="ARBA00023244"/>
    </source>
</evidence>
<reference evidence="12 13" key="1">
    <citation type="submission" date="2019-03" db="EMBL/GenBank/DDBJ databases">
        <title>Genomic Encyclopedia of Type Strains, Phase IV (KMG-IV): sequencing the most valuable type-strain genomes for metagenomic binning, comparative biology and taxonomic classification.</title>
        <authorList>
            <person name="Goeker M."/>
        </authorList>
    </citation>
    <scope>NUCLEOTIDE SEQUENCE [LARGE SCALE GENOMIC DNA]</scope>
    <source>
        <strain evidence="12 13">DSM 12121</strain>
    </source>
</reference>
<evidence type="ECO:0000313" key="13">
    <source>
        <dbReference type="Proteomes" id="UP000295129"/>
    </source>
</evidence>
<dbReference type="Gene3D" id="3.40.1010.10">
    <property type="entry name" value="Cobalt-precorrin-4 Transmethylase, Domain 1"/>
    <property type="match status" value="1"/>
</dbReference>
<keyword evidence="5 10" id="KW-0808">Transferase</keyword>
<evidence type="ECO:0000313" key="12">
    <source>
        <dbReference type="EMBL" id="TDN56110.1"/>
    </source>
</evidence>